<gene>
    <name evidence="1" type="ORF">BDR25DRAFT_254197</name>
</gene>
<evidence type="ECO:0000313" key="2">
    <source>
        <dbReference type="Proteomes" id="UP000799755"/>
    </source>
</evidence>
<dbReference type="Proteomes" id="UP000799755">
    <property type="component" value="Unassembled WGS sequence"/>
</dbReference>
<organism evidence="1 2">
    <name type="scientific">Lindgomyces ingoldianus</name>
    <dbReference type="NCBI Taxonomy" id="673940"/>
    <lineage>
        <taxon>Eukaryota</taxon>
        <taxon>Fungi</taxon>
        <taxon>Dikarya</taxon>
        <taxon>Ascomycota</taxon>
        <taxon>Pezizomycotina</taxon>
        <taxon>Dothideomycetes</taxon>
        <taxon>Pleosporomycetidae</taxon>
        <taxon>Pleosporales</taxon>
        <taxon>Lindgomycetaceae</taxon>
        <taxon>Lindgomyces</taxon>
    </lineage>
</organism>
<dbReference type="EMBL" id="MU003496">
    <property type="protein sequence ID" value="KAF2475296.1"/>
    <property type="molecule type" value="Genomic_DNA"/>
</dbReference>
<evidence type="ECO:0000313" key="1">
    <source>
        <dbReference type="EMBL" id="KAF2475296.1"/>
    </source>
</evidence>
<name>A0ACB6RA08_9PLEO</name>
<accession>A0ACB6RA08</accession>
<sequence>MSSQILRNIEPKIAKCESIIGYTFQDKVLCIQALKSVGTGVLVSYNGFIHDLPNNKALAVLGDRVQHLALCVKWWNRGVPRVSEQYSQVEQENLGNKPLGERGMERGIHTCILQDPGRTVRREQPTNKMVADAMEAIAGAVYLDGGDEALEKVMSALGLDLHRYL</sequence>
<reference evidence="1" key="1">
    <citation type="journal article" date="2020" name="Stud. Mycol.">
        <title>101 Dothideomycetes genomes: a test case for predicting lifestyles and emergence of pathogens.</title>
        <authorList>
            <person name="Haridas S."/>
            <person name="Albert R."/>
            <person name="Binder M."/>
            <person name="Bloem J."/>
            <person name="Labutti K."/>
            <person name="Salamov A."/>
            <person name="Andreopoulos B."/>
            <person name="Baker S."/>
            <person name="Barry K."/>
            <person name="Bills G."/>
            <person name="Bluhm B."/>
            <person name="Cannon C."/>
            <person name="Castanera R."/>
            <person name="Culley D."/>
            <person name="Daum C."/>
            <person name="Ezra D."/>
            <person name="Gonzalez J."/>
            <person name="Henrissat B."/>
            <person name="Kuo A."/>
            <person name="Liang C."/>
            <person name="Lipzen A."/>
            <person name="Lutzoni F."/>
            <person name="Magnuson J."/>
            <person name="Mondo S."/>
            <person name="Nolan M."/>
            <person name="Ohm R."/>
            <person name="Pangilinan J."/>
            <person name="Park H.-J."/>
            <person name="Ramirez L."/>
            <person name="Alfaro M."/>
            <person name="Sun H."/>
            <person name="Tritt A."/>
            <person name="Yoshinaga Y."/>
            <person name="Zwiers L.-H."/>
            <person name="Turgeon B."/>
            <person name="Goodwin S."/>
            <person name="Spatafora J."/>
            <person name="Crous P."/>
            <person name="Grigoriev I."/>
        </authorList>
    </citation>
    <scope>NUCLEOTIDE SEQUENCE</scope>
    <source>
        <strain evidence="1">ATCC 200398</strain>
    </source>
</reference>
<proteinExistence type="predicted"/>
<comment type="caution">
    <text evidence="1">The sequence shown here is derived from an EMBL/GenBank/DDBJ whole genome shotgun (WGS) entry which is preliminary data.</text>
</comment>
<protein>
    <submittedName>
        <fullName evidence="1">Ribonuclease III</fullName>
    </submittedName>
</protein>
<keyword evidence="2" id="KW-1185">Reference proteome</keyword>